<evidence type="ECO:0000256" key="1">
    <source>
        <dbReference type="SAM" id="Phobius"/>
    </source>
</evidence>
<proteinExistence type="predicted"/>
<dbReference type="Proteomes" id="UP000199382">
    <property type="component" value="Unassembled WGS sequence"/>
</dbReference>
<keyword evidence="1" id="KW-0472">Membrane</keyword>
<organism evidence="2 3">
    <name type="scientific">Aliiruegeria lutimaris</name>
    <dbReference type="NCBI Taxonomy" id="571298"/>
    <lineage>
        <taxon>Bacteria</taxon>
        <taxon>Pseudomonadati</taxon>
        <taxon>Pseudomonadota</taxon>
        <taxon>Alphaproteobacteria</taxon>
        <taxon>Rhodobacterales</taxon>
        <taxon>Roseobacteraceae</taxon>
        <taxon>Aliiruegeria</taxon>
    </lineage>
</organism>
<dbReference type="STRING" id="571298.SAMN04488026_10974"/>
<dbReference type="EMBL" id="FNEK01000097">
    <property type="protein sequence ID" value="SDL60274.1"/>
    <property type="molecule type" value="Genomic_DNA"/>
</dbReference>
<keyword evidence="1" id="KW-1133">Transmembrane helix</keyword>
<keyword evidence="1" id="KW-0812">Transmembrane</keyword>
<dbReference type="AlphaFoldDB" id="A0A1G9LEG7"/>
<dbReference type="RefSeq" id="WP_093164021.1">
    <property type="nucleotide sequence ID" value="NZ_FNEK01000097.1"/>
</dbReference>
<feature type="transmembrane region" description="Helical" evidence="1">
    <location>
        <begin position="97"/>
        <end position="122"/>
    </location>
</feature>
<sequence length="123" mass="13640">MNEREYRDIMASLTNPFHNPTTLSGIAMKPREFKLETTKAKSTTDNGLNFASLKTISLVETAPIKKQELTRARPATPAQPTKKQRGLTELAIKAIDLAAMVLLTLIVGTGLLFWATVFHMAFH</sequence>
<evidence type="ECO:0000313" key="3">
    <source>
        <dbReference type="Proteomes" id="UP000199382"/>
    </source>
</evidence>
<gene>
    <name evidence="2" type="ORF">SAMN04488026_10974</name>
</gene>
<protein>
    <submittedName>
        <fullName evidence="2">Uncharacterized protein</fullName>
    </submittedName>
</protein>
<reference evidence="2 3" key="1">
    <citation type="submission" date="2016-10" db="EMBL/GenBank/DDBJ databases">
        <authorList>
            <person name="de Groot N.N."/>
        </authorList>
    </citation>
    <scope>NUCLEOTIDE SEQUENCE [LARGE SCALE GENOMIC DNA]</scope>
    <source>
        <strain evidence="2 3">DSM 25294</strain>
    </source>
</reference>
<name>A0A1G9LEG7_9RHOB</name>
<keyword evidence="3" id="KW-1185">Reference proteome</keyword>
<accession>A0A1G9LEG7</accession>
<evidence type="ECO:0000313" key="2">
    <source>
        <dbReference type="EMBL" id="SDL60274.1"/>
    </source>
</evidence>